<evidence type="ECO:0000256" key="1">
    <source>
        <dbReference type="ARBA" id="ARBA00022676"/>
    </source>
</evidence>
<keyword evidence="3" id="KW-0472">Membrane</keyword>
<accession>A0AAU7D7Q2</accession>
<dbReference type="RefSeq" id="WP_348269575.1">
    <property type="nucleotide sequence ID" value="NZ_CP121195.1"/>
</dbReference>
<feature type="transmembrane region" description="Helical" evidence="3">
    <location>
        <begin position="12"/>
        <end position="35"/>
    </location>
</feature>
<sequence>MDTKIWQGTIRRVLIIKFGAIGDVVMAIPAAYALHLAGAEVHWVGGAAVAPLLGCYPWIRTIVVDDRAILKGSATERVRGLLGLWRTVGWTKYDLCVTLYYDARYRIVMLPIRARRKVILSQTDRARMLLPGRHHTDEYARILLGWQDGERPVGLTPVRAERLPVSPLVRTEGKARVVLAPAGAKNMMRDDALRRWPVENYVALASFLLERGVEVILAGGPGDMWAVAAFAGLAVTDMTGKLTLPEMLALLEDSDVIVTHDTGPLHMAGITGVGIVSIFGPTDPRGRLPQRADTVALWGGEGFACRPCYDGRDYAPCLHNGCVRQVSVEMVIREVEAVMEQRRSERPMPPRVVTPMSTVVAKL</sequence>
<dbReference type="AlphaFoldDB" id="A0AAU7D7Q2"/>
<dbReference type="CDD" id="cd03789">
    <property type="entry name" value="GT9_LPS_heptosyltransferase"/>
    <property type="match status" value="1"/>
</dbReference>
<dbReference type="GO" id="GO:0008713">
    <property type="term" value="F:ADP-heptose-lipopolysaccharide heptosyltransferase activity"/>
    <property type="evidence" value="ECO:0007669"/>
    <property type="project" value="TreeGrafter"/>
</dbReference>
<dbReference type="Pfam" id="PF01075">
    <property type="entry name" value="Glyco_transf_9"/>
    <property type="match status" value="1"/>
</dbReference>
<dbReference type="Gene3D" id="3.40.50.2000">
    <property type="entry name" value="Glycogen Phosphorylase B"/>
    <property type="match status" value="2"/>
</dbReference>
<reference evidence="4" key="1">
    <citation type="submission" date="2023-03" db="EMBL/GenBank/DDBJ databases">
        <title>Edaphobacter sp.</title>
        <authorList>
            <person name="Huber K.J."/>
            <person name="Papendorf J."/>
            <person name="Pilke C."/>
            <person name="Bunk B."/>
            <person name="Sproeer C."/>
            <person name="Pester M."/>
        </authorList>
    </citation>
    <scope>NUCLEOTIDE SEQUENCE</scope>
    <source>
        <strain evidence="4">DSM 109920</strain>
    </source>
</reference>
<evidence type="ECO:0000256" key="3">
    <source>
        <dbReference type="SAM" id="Phobius"/>
    </source>
</evidence>
<dbReference type="InterPro" id="IPR002201">
    <property type="entry name" value="Glyco_trans_9"/>
</dbReference>
<evidence type="ECO:0000313" key="4">
    <source>
        <dbReference type="EMBL" id="XBH12901.1"/>
    </source>
</evidence>
<proteinExistence type="predicted"/>
<dbReference type="EC" id="2.4.-.-" evidence="4"/>
<keyword evidence="3" id="KW-0812">Transmembrane</keyword>
<gene>
    <name evidence="4" type="ORF">P8936_14545</name>
</gene>
<keyword evidence="2 4" id="KW-0808">Transferase</keyword>
<keyword evidence="3" id="KW-1133">Transmembrane helix</keyword>
<protein>
    <submittedName>
        <fullName evidence="4">Glycosyltransferase family 9 protein</fullName>
        <ecNumber evidence="4">2.4.-.-</ecNumber>
    </submittedName>
</protein>
<organism evidence="4">
    <name type="scientific">Edaphobacter paludis</name>
    <dbReference type="NCBI Taxonomy" id="3035702"/>
    <lineage>
        <taxon>Bacteria</taxon>
        <taxon>Pseudomonadati</taxon>
        <taxon>Acidobacteriota</taxon>
        <taxon>Terriglobia</taxon>
        <taxon>Terriglobales</taxon>
        <taxon>Acidobacteriaceae</taxon>
        <taxon>Edaphobacter</taxon>
    </lineage>
</organism>
<evidence type="ECO:0000256" key="2">
    <source>
        <dbReference type="ARBA" id="ARBA00022679"/>
    </source>
</evidence>
<dbReference type="PANTHER" id="PTHR30160">
    <property type="entry name" value="TETRAACYLDISACCHARIDE 4'-KINASE-RELATED"/>
    <property type="match status" value="1"/>
</dbReference>
<dbReference type="EMBL" id="CP121195">
    <property type="protein sequence ID" value="XBH12901.1"/>
    <property type="molecule type" value="Genomic_DNA"/>
</dbReference>
<dbReference type="SUPFAM" id="SSF53756">
    <property type="entry name" value="UDP-Glycosyltransferase/glycogen phosphorylase"/>
    <property type="match status" value="1"/>
</dbReference>
<name>A0AAU7D7Q2_9BACT</name>
<dbReference type="GO" id="GO:0009244">
    <property type="term" value="P:lipopolysaccharide core region biosynthetic process"/>
    <property type="evidence" value="ECO:0007669"/>
    <property type="project" value="TreeGrafter"/>
</dbReference>
<dbReference type="GO" id="GO:0005829">
    <property type="term" value="C:cytosol"/>
    <property type="evidence" value="ECO:0007669"/>
    <property type="project" value="TreeGrafter"/>
</dbReference>
<dbReference type="InterPro" id="IPR051199">
    <property type="entry name" value="LPS_LOS_Heptosyltrfase"/>
</dbReference>
<keyword evidence="1 4" id="KW-0328">Glycosyltransferase</keyword>